<comment type="function">
    <text evidence="1 9">Catalyzes the acetylation of L-2,4-diaminobutyrate (DABA) to gamma-N-acetyl-alpha,gamma-diaminobutyric acid (ADABA) with acetyl coenzyme A.</text>
</comment>
<evidence type="ECO:0000313" key="12">
    <source>
        <dbReference type="Proteomes" id="UP001232973"/>
    </source>
</evidence>
<evidence type="ECO:0000256" key="2">
    <source>
        <dbReference type="ARBA" id="ARBA00004978"/>
    </source>
</evidence>
<protein>
    <recommendedName>
        <fullName evidence="5 9">L-2,4-diaminobutyric acid acetyltransferase</fullName>
        <shortName evidence="9">DABA acetyltransferase</shortName>
        <ecNumber evidence="4 9">2.3.1.178</ecNumber>
    </recommendedName>
</protein>
<proteinExistence type="inferred from homology"/>
<dbReference type="NCBIfam" id="TIGR02406">
    <property type="entry name" value="ectoine_EctA"/>
    <property type="match status" value="1"/>
</dbReference>
<evidence type="ECO:0000313" key="11">
    <source>
        <dbReference type="EMBL" id="MDQ0189752.1"/>
    </source>
</evidence>
<organism evidence="11 12">
    <name type="scientific">Alicyclobacillus cycloheptanicus</name>
    <dbReference type="NCBI Taxonomy" id="1457"/>
    <lineage>
        <taxon>Bacteria</taxon>
        <taxon>Bacillati</taxon>
        <taxon>Bacillota</taxon>
        <taxon>Bacilli</taxon>
        <taxon>Bacillales</taxon>
        <taxon>Alicyclobacillaceae</taxon>
        <taxon>Alicyclobacillus</taxon>
    </lineage>
</organism>
<dbReference type="GO" id="GO:0033816">
    <property type="term" value="F:diaminobutyrate acetyltransferase activity"/>
    <property type="evidence" value="ECO:0007669"/>
    <property type="project" value="UniProtKB-EC"/>
</dbReference>
<evidence type="ECO:0000256" key="4">
    <source>
        <dbReference type="ARBA" id="ARBA00012355"/>
    </source>
</evidence>
<dbReference type="CDD" id="cd04301">
    <property type="entry name" value="NAT_SF"/>
    <property type="match status" value="1"/>
</dbReference>
<keyword evidence="12" id="KW-1185">Reference proteome</keyword>
<evidence type="ECO:0000256" key="5">
    <source>
        <dbReference type="ARBA" id="ARBA00017935"/>
    </source>
</evidence>
<evidence type="ECO:0000256" key="6">
    <source>
        <dbReference type="ARBA" id="ARBA00022679"/>
    </source>
</evidence>
<dbReference type="Pfam" id="PF00583">
    <property type="entry name" value="Acetyltransf_1"/>
    <property type="match status" value="1"/>
</dbReference>
<keyword evidence="7 9" id="KW-0012">Acyltransferase</keyword>
<dbReference type="SUPFAM" id="SSF55729">
    <property type="entry name" value="Acyl-CoA N-acyltransferases (Nat)"/>
    <property type="match status" value="1"/>
</dbReference>
<gene>
    <name evidence="9" type="primary">ectA</name>
    <name evidence="11" type="ORF">J2S03_001599</name>
</gene>
<evidence type="ECO:0000256" key="9">
    <source>
        <dbReference type="RuleBase" id="RU365045"/>
    </source>
</evidence>
<evidence type="ECO:0000256" key="8">
    <source>
        <dbReference type="ARBA" id="ARBA00048924"/>
    </source>
</evidence>
<reference evidence="11 12" key="1">
    <citation type="submission" date="2023-07" db="EMBL/GenBank/DDBJ databases">
        <title>Genomic Encyclopedia of Type Strains, Phase IV (KMG-IV): sequencing the most valuable type-strain genomes for metagenomic binning, comparative biology and taxonomic classification.</title>
        <authorList>
            <person name="Goeker M."/>
        </authorList>
    </citation>
    <scope>NUCLEOTIDE SEQUENCE [LARGE SCALE GENOMIC DNA]</scope>
    <source>
        <strain evidence="11 12">DSM 4006</strain>
    </source>
</reference>
<dbReference type="Gene3D" id="3.40.630.30">
    <property type="match status" value="1"/>
</dbReference>
<dbReference type="Proteomes" id="UP001232973">
    <property type="component" value="Unassembled WGS sequence"/>
</dbReference>
<evidence type="ECO:0000256" key="3">
    <source>
        <dbReference type="ARBA" id="ARBA00010712"/>
    </source>
</evidence>
<name>A0ABT9XHT0_9BACL</name>
<dbReference type="PROSITE" id="PS51186">
    <property type="entry name" value="GNAT"/>
    <property type="match status" value="1"/>
</dbReference>
<evidence type="ECO:0000256" key="1">
    <source>
        <dbReference type="ARBA" id="ARBA00003741"/>
    </source>
</evidence>
<dbReference type="EMBL" id="JAUSTP010000010">
    <property type="protein sequence ID" value="MDQ0189752.1"/>
    <property type="molecule type" value="Genomic_DNA"/>
</dbReference>
<dbReference type="InterPro" id="IPR000182">
    <property type="entry name" value="GNAT_dom"/>
</dbReference>
<evidence type="ECO:0000259" key="10">
    <source>
        <dbReference type="PROSITE" id="PS51186"/>
    </source>
</evidence>
<accession>A0ABT9XHT0</accession>
<comment type="similarity">
    <text evidence="3 9">Belongs to the acetyltransferase family. EctA subfamily.</text>
</comment>
<dbReference type="InterPro" id="IPR012772">
    <property type="entry name" value="Ectoine_EctA"/>
</dbReference>
<sequence>MGKVRGVYRTRDTVHRERRLMTVRMDWHVRSPLVDDGPRIWQLIRDAGTLDLNSPYTYLMLSKFFNKTCLVADAGDCLAGFISGFHLPEQPDTLFVWQVAVHPDFRRQRLGTRLLEALLDSEACRGTTWLEATVTPDNGPSDALFRGIAKARNATCTVLPCFPASCFPGESHQPEHLYHIGPLHEGSI</sequence>
<comment type="caution">
    <text evidence="11">The sequence shown here is derived from an EMBL/GenBank/DDBJ whole genome shotgun (WGS) entry which is preliminary data.</text>
</comment>
<comment type="pathway">
    <text evidence="2 9">Amine and polyamine biosynthesis; ectoine biosynthesis; L-ectoine from L-aspartate 4-semialdehyde: step 2/3.</text>
</comment>
<dbReference type="RefSeq" id="WP_274456736.1">
    <property type="nucleotide sequence ID" value="NZ_CP067097.1"/>
</dbReference>
<dbReference type="EC" id="2.3.1.178" evidence="4 9"/>
<keyword evidence="6 9" id="KW-0808">Transferase</keyword>
<feature type="domain" description="N-acetyltransferase" evidence="10">
    <location>
        <begin position="27"/>
        <end position="159"/>
    </location>
</feature>
<dbReference type="InterPro" id="IPR016181">
    <property type="entry name" value="Acyl_CoA_acyltransferase"/>
</dbReference>
<evidence type="ECO:0000256" key="7">
    <source>
        <dbReference type="ARBA" id="ARBA00023315"/>
    </source>
</evidence>
<comment type="catalytic activity">
    <reaction evidence="8 9">
        <text>L-2,4-diaminobutanoate + acetyl-CoA = (2S)-4-acetamido-2-aminobutanoate + CoA + H(+)</text>
        <dbReference type="Rhea" id="RHEA:16901"/>
        <dbReference type="ChEBI" id="CHEBI:15378"/>
        <dbReference type="ChEBI" id="CHEBI:57287"/>
        <dbReference type="ChEBI" id="CHEBI:57288"/>
        <dbReference type="ChEBI" id="CHEBI:58761"/>
        <dbReference type="ChEBI" id="CHEBI:58929"/>
        <dbReference type="EC" id="2.3.1.178"/>
    </reaction>
</comment>